<dbReference type="InterPro" id="IPR040758">
    <property type="entry name" value="PrmC_N"/>
</dbReference>
<proteinExistence type="predicted"/>
<protein>
    <recommendedName>
        <fullName evidence="1">peptide chain release factor N(5)-glutamine methyltransferase</fullName>
        <ecNumber evidence="1">2.1.1.297</ecNumber>
    </recommendedName>
</protein>
<evidence type="ECO:0000256" key="2">
    <source>
        <dbReference type="ARBA" id="ARBA00022603"/>
    </source>
</evidence>
<dbReference type="PANTHER" id="PTHR18895:SF74">
    <property type="entry name" value="MTRF1L RELEASE FACTOR GLUTAMINE METHYLTRANSFERASE"/>
    <property type="match status" value="1"/>
</dbReference>
<dbReference type="PROSITE" id="PS00092">
    <property type="entry name" value="N6_MTASE"/>
    <property type="match status" value="1"/>
</dbReference>
<sequence length="293" mass="32289">MIRAEKGKPSSGSRIIDWLKWGEERLSCLPEASARESRDLLGEILEDPLAPWTRDREVLPDELSACYASWVERRRQREPFHLITGSVPFLEERFAVAPGTLIPRPETESLVENVLRILDSRSPERILDLGCGSGILGISLLKKFPKAHCLAVDRSVVPLEVSRKNALALGVLSRIHFVQGDWIEMLRLDQGFDLIVSNPPYIASGDLSGLDPEILFYEPREALDGGPDGLVFYRRLMAVLPGLLSTGGVAAVEIGSCQGDFFRSDAGFVSGCGAPLVFPDILGLDRIVLWKKG</sequence>
<dbReference type="EC" id="2.1.1.297" evidence="1"/>
<dbReference type="GO" id="GO:0003676">
    <property type="term" value="F:nucleic acid binding"/>
    <property type="evidence" value="ECO:0007669"/>
    <property type="project" value="InterPro"/>
</dbReference>
<keyword evidence="2 8" id="KW-0489">Methyltransferase</keyword>
<dbReference type="Gene3D" id="3.40.50.150">
    <property type="entry name" value="Vaccinia Virus protein VP39"/>
    <property type="match status" value="1"/>
</dbReference>
<evidence type="ECO:0000259" key="6">
    <source>
        <dbReference type="Pfam" id="PF05175"/>
    </source>
</evidence>
<dbReference type="InterPro" id="IPR007848">
    <property type="entry name" value="Small_mtfrase_dom"/>
</dbReference>
<accession>A0A059Y0T2</accession>
<dbReference type="OrthoDB" id="9800643at2"/>
<dbReference type="Pfam" id="PF05175">
    <property type="entry name" value="MTS"/>
    <property type="match status" value="1"/>
</dbReference>
<reference evidence="8 9" key="2">
    <citation type="journal article" date="2015" name="Biomed. Res. Int.">
        <title>Effects of Arsenite Resistance on the Growth and Functional Gene Expression of Leptospirillum ferriphilum and Acidithiobacillus thiooxidans in Pure Culture and Coculture.</title>
        <authorList>
            <person name="Jiang H."/>
            <person name="Liang Y."/>
            <person name="Yin H."/>
            <person name="Xiao Y."/>
            <person name="Guo X."/>
            <person name="Xu Y."/>
            <person name="Hu Q."/>
            <person name="Liu H."/>
            <person name="Liu X."/>
        </authorList>
    </citation>
    <scope>NUCLEOTIDE SEQUENCE [LARGE SCALE GENOMIC DNA]</scope>
    <source>
        <strain evidence="8 9">YSK</strain>
    </source>
</reference>
<dbReference type="Proteomes" id="UP000027059">
    <property type="component" value="Chromosome"/>
</dbReference>
<dbReference type="KEGG" id="lfp:Y981_11600"/>
<comment type="catalytic activity">
    <reaction evidence="5">
        <text>L-glutaminyl-[peptide chain release factor] + S-adenosyl-L-methionine = N(5)-methyl-L-glutaminyl-[peptide chain release factor] + S-adenosyl-L-homocysteine + H(+)</text>
        <dbReference type="Rhea" id="RHEA:42896"/>
        <dbReference type="Rhea" id="RHEA-COMP:10271"/>
        <dbReference type="Rhea" id="RHEA-COMP:10272"/>
        <dbReference type="ChEBI" id="CHEBI:15378"/>
        <dbReference type="ChEBI" id="CHEBI:30011"/>
        <dbReference type="ChEBI" id="CHEBI:57856"/>
        <dbReference type="ChEBI" id="CHEBI:59789"/>
        <dbReference type="ChEBI" id="CHEBI:61891"/>
        <dbReference type="EC" id="2.1.1.297"/>
    </reaction>
</comment>
<organism evidence="8 9">
    <name type="scientific">Leptospirillum ferriphilum YSK</name>
    <dbReference type="NCBI Taxonomy" id="1441628"/>
    <lineage>
        <taxon>Bacteria</taxon>
        <taxon>Pseudomonadati</taxon>
        <taxon>Nitrospirota</taxon>
        <taxon>Nitrospiria</taxon>
        <taxon>Nitrospirales</taxon>
        <taxon>Nitrospiraceae</taxon>
        <taxon>Leptospirillum</taxon>
    </lineage>
</organism>
<dbReference type="PANTHER" id="PTHR18895">
    <property type="entry name" value="HEMK METHYLTRANSFERASE"/>
    <property type="match status" value="1"/>
</dbReference>
<dbReference type="Gene3D" id="1.10.8.10">
    <property type="entry name" value="DNA helicase RuvA subunit, C-terminal domain"/>
    <property type="match status" value="1"/>
</dbReference>
<evidence type="ECO:0000256" key="5">
    <source>
        <dbReference type="ARBA" id="ARBA00048391"/>
    </source>
</evidence>
<keyword evidence="9" id="KW-1185">Reference proteome</keyword>
<dbReference type="SUPFAM" id="SSF53335">
    <property type="entry name" value="S-adenosyl-L-methionine-dependent methyltransferases"/>
    <property type="match status" value="1"/>
</dbReference>
<feature type="domain" description="Release factor glutamine methyltransferase N-terminal" evidence="7">
    <location>
        <begin position="17"/>
        <end position="85"/>
    </location>
</feature>
<evidence type="ECO:0000259" key="7">
    <source>
        <dbReference type="Pfam" id="PF17827"/>
    </source>
</evidence>
<keyword evidence="4" id="KW-0949">S-adenosyl-L-methionine</keyword>
<evidence type="ECO:0000256" key="4">
    <source>
        <dbReference type="ARBA" id="ARBA00022691"/>
    </source>
</evidence>
<dbReference type="CDD" id="cd02440">
    <property type="entry name" value="AdoMet_MTases"/>
    <property type="match status" value="1"/>
</dbReference>
<feature type="domain" description="Methyltransferase small" evidence="6">
    <location>
        <begin position="115"/>
        <end position="206"/>
    </location>
</feature>
<dbReference type="HOGENOM" id="CLU_018398_3_1_0"/>
<reference evidence="9" key="1">
    <citation type="submission" date="2014-02" db="EMBL/GenBank/DDBJ databases">
        <title>Complete genome sequence and comparative genomic analysis of the nitrogen-fixing bacterium Leptospirillum ferriphilum YSK.</title>
        <authorList>
            <person name="Guo X."/>
            <person name="Yin H."/>
            <person name="Liang Y."/>
            <person name="Hu Q."/>
            <person name="Ma L."/>
            <person name="Xiao Y."/>
            <person name="Zhang X."/>
            <person name="Qiu G."/>
            <person name="Liu X."/>
        </authorList>
    </citation>
    <scope>NUCLEOTIDE SEQUENCE [LARGE SCALE GENOMIC DNA]</scope>
    <source>
        <strain evidence="9">YSK</strain>
    </source>
</reference>
<evidence type="ECO:0000256" key="3">
    <source>
        <dbReference type="ARBA" id="ARBA00022679"/>
    </source>
</evidence>
<name>A0A059Y0T2_9BACT</name>
<dbReference type="EMBL" id="CP007243">
    <property type="protein sequence ID" value="AIA31146.1"/>
    <property type="molecule type" value="Genomic_DNA"/>
</dbReference>
<dbReference type="GO" id="GO:0102559">
    <property type="term" value="F:peptide chain release factor N(5)-glutamine methyltransferase activity"/>
    <property type="evidence" value="ECO:0007669"/>
    <property type="project" value="UniProtKB-EC"/>
</dbReference>
<evidence type="ECO:0000256" key="1">
    <source>
        <dbReference type="ARBA" id="ARBA00012771"/>
    </source>
</evidence>
<dbReference type="Pfam" id="PF17827">
    <property type="entry name" value="PrmC_N"/>
    <property type="match status" value="1"/>
</dbReference>
<keyword evidence="3 8" id="KW-0808">Transferase</keyword>
<dbReference type="NCBIfam" id="TIGR03534">
    <property type="entry name" value="RF_mod_PrmC"/>
    <property type="match status" value="1"/>
</dbReference>
<dbReference type="NCBIfam" id="TIGR00536">
    <property type="entry name" value="hemK_fam"/>
    <property type="match status" value="1"/>
</dbReference>
<dbReference type="InterPro" id="IPR029063">
    <property type="entry name" value="SAM-dependent_MTases_sf"/>
</dbReference>
<dbReference type="AlphaFoldDB" id="A0A059Y0T2"/>
<dbReference type="InterPro" id="IPR050320">
    <property type="entry name" value="N5-glutamine_MTase"/>
</dbReference>
<evidence type="ECO:0000313" key="9">
    <source>
        <dbReference type="Proteomes" id="UP000027059"/>
    </source>
</evidence>
<gene>
    <name evidence="8" type="ORF">Y981_11600</name>
</gene>
<dbReference type="RefSeq" id="WP_051613914.1">
    <property type="nucleotide sequence ID" value="NZ_CP007243.1"/>
</dbReference>
<dbReference type="InterPro" id="IPR002052">
    <property type="entry name" value="DNA_methylase_N6_adenine_CS"/>
</dbReference>
<dbReference type="GO" id="GO:0032259">
    <property type="term" value="P:methylation"/>
    <property type="evidence" value="ECO:0007669"/>
    <property type="project" value="UniProtKB-KW"/>
</dbReference>
<dbReference type="InterPro" id="IPR019874">
    <property type="entry name" value="RF_methyltr_PrmC"/>
</dbReference>
<dbReference type="InterPro" id="IPR004556">
    <property type="entry name" value="HemK-like"/>
</dbReference>
<evidence type="ECO:0000313" key="8">
    <source>
        <dbReference type="EMBL" id="AIA31146.1"/>
    </source>
</evidence>